<evidence type="ECO:0000259" key="16">
    <source>
        <dbReference type="Pfam" id="PF07885"/>
    </source>
</evidence>
<dbReference type="InterPro" id="IPR003092">
    <property type="entry name" value="2pore_dom_K_chnl_TASK"/>
</dbReference>
<organism evidence="17 18">
    <name type="scientific">Acanthaster planci</name>
    <name type="common">Crown-of-thorns starfish</name>
    <dbReference type="NCBI Taxonomy" id="133434"/>
    <lineage>
        <taxon>Eukaryota</taxon>
        <taxon>Metazoa</taxon>
        <taxon>Echinodermata</taxon>
        <taxon>Eleutherozoa</taxon>
        <taxon>Asterozoa</taxon>
        <taxon>Asteroidea</taxon>
        <taxon>Valvatacea</taxon>
        <taxon>Valvatida</taxon>
        <taxon>Acanthasteridae</taxon>
        <taxon>Acanthaster</taxon>
    </lineage>
</organism>
<evidence type="ECO:0000256" key="1">
    <source>
        <dbReference type="ARBA" id="ARBA00004141"/>
    </source>
</evidence>
<name>A0A8B7XIR4_ACAPL</name>
<keyword evidence="6" id="KW-0631">Potassium channel</keyword>
<dbReference type="SUPFAM" id="SSF81324">
    <property type="entry name" value="Voltage-gated potassium channels"/>
    <property type="match status" value="2"/>
</dbReference>
<keyword evidence="7" id="KW-0630">Potassium</keyword>
<dbReference type="GO" id="GO:0015271">
    <property type="term" value="F:outward rectifier potassium channel activity"/>
    <property type="evidence" value="ECO:0007669"/>
    <property type="project" value="TreeGrafter"/>
</dbReference>
<evidence type="ECO:0000313" key="18">
    <source>
        <dbReference type="RefSeq" id="XP_022080689.1"/>
    </source>
</evidence>
<feature type="transmembrane region" description="Helical" evidence="15">
    <location>
        <begin position="272"/>
        <end position="291"/>
    </location>
</feature>
<evidence type="ECO:0000256" key="15">
    <source>
        <dbReference type="SAM" id="Phobius"/>
    </source>
</evidence>
<dbReference type="PRINTS" id="PR01095">
    <property type="entry name" value="TASKCHANNEL"/>
</dbReference>
<dbReference type="OMA" id="YKEDAFF"/>
<dbReference type="AlphaFoldDB" id="A0A8B7XIR4"/>
<keyword evidence="9 12" id="KW-0406">Ion transport</keyword>
<dbReference type="GO" id="GO:0022841">
    <property type="term" value="F:potassium ion leak channel activity"/>
    <property type="evidence" value="ECO:0007669"/>
    <property type="project" value="TreeGrafter"/>
</dbReference>
<comment type="similarity">
    <text evidence="2 12">Belongs to the two pore domain potassium channel (TC 1.A.1.8) family.</text>
</comment>
<keyword evidence="10 15" id="KW-0472">Membrane</keyword>
<evidence type="ECO:0000313" key="17">
    <source>
        <dbReference type="Proteomes" id="UP000694845"/>
    </source>
</evidence>
<keyword evidence="5 12" id="KW-0812">Transmembrane</keyword>
<sequence length="368" mass="40361">MGVVSAVKRFTRAVIPHIIVLSLLFGYLIFGAAVFSYLESGNSDVEMYNLERDELKEKLMSIKAENDYSIPSRNESSLAPGIQEASTVAVGTSIPDEDVGEVVNELIDRSLRPEWKVGRMQAVQSNRAWSFASSMLFCLTTITTIGYGDVVPVTVEGKVFCVIYSIFGIPLTMLYMGGIGSFLARLILTLCKILHLGQPIKRAMCPCGTRRKSESYEAAKSSSKRKTSQAKEVQEEKAEKDGSMAELSVVTTQHGVEAGHGVTSSVEDELEAPVLLVVAIITGYMCAGAFLMAGIEDWSYGEALYFTFITLTTIGFGDYVPMMLYKEDAFFVCMVYALFGLAVISMCIALVQAKVRRLGNRFWDCIGC</sequence>
<evidence type="ECO:0000256" key="11">
    <source>
        <dbReference type="ARBA" id="ARBA00023303"/>
    </source>
</evidence>
<feature type="transmembrane region" description="Helical" evidence="15">
    <location>
        <begin position="18"/>
        <end position="38"/>
    </location>
</feature>
<gene>
    <name evidence="18" type="primary">LOC110973846</name>
</gene>
<keyword evidence="3 12" id="KW-0813">Transport</keyword>
<evidence type="ECO:0000256" key="7">
    <source>
        <dbReference type="ARBA" id="ARBA00022958"/>
    </source>
</evidence>
<evidence type="ECO:0000256" key="2">
    <source>
        <dbReference type="ARBA" id="ARBA00006666"/>
    </source>
</evidence>
<dbReference type="GO" id="GO:0005886">
    <property type="term" value="C:plasma membrane"/>
    <property type="evidence" value="ECO:0007669"/>
    <property type="project" value="TreeGrafter"/>
</dbReference>
<reference evidence="18" key="1">
    <citation type="submission" date="2025-08" db="UniProtKB">
        <authorList>
            <consortium name="RefSeq"/>
        </authorList>
    </citation>
    <scope>IDENTIFICATION</scope>
</reference>
<keyword evidence="11 12" id="KW-0407">Ion channel</keyword>
<feature type="transmembrane region" description="Helical" evidence="15">
    <location>
        <begin position="128"/>
        <end position="147"/>
    </location>
</feature>
<feature type="coiled-coil region" evidence="13">
    <location>
        <begin position="38"/>
        <end position="65"/>
    </location>
</feature>
<evidence type="ECO:0000256" key="13">
    <source>
        <dbReference type="SAM" id="Coils"/>
    </source>
</evidence>
<feature type="transmembrane region" description="Helical" evidence="15">
    <location>
        <begin position="329"/>
        <end position="351"/>
    </location>
</feature>
<feature type="transmembrane region" description="Helical" evidence="15">
    <location>
        <begin position="159"/>
        <end position="184"/>
    </location>
</feature>
<evidence type="ECO:0000256" key="9">
    <source>
        <dbReference type="ARBA" id="ARBA00023065"/>
    </source>
</evidence>
<evidence type="ECO:0000256" key="5">
    <source>
        <dbReference type="ARBA" id="ARBA00022692"/>
    </source>
</evidence>
<feature type="domain" description="Potassium channel" evidence="16">
    <location>
        <begin position="127"/>
        <end position="184"/>
    </location>
</feature>
<dbReference type="Pfam" id="PF07885">
    <property type="entry name" value="Ion_trans_2"/>
    <property type="match status" value="2"/>
</dbReference>
<feature type="region of interest" description="Disordered" evidence="14">
    <location>
        <begin position="216"/>
        <end position="244"/>
    </location>
</feature>
<keyword evidence="17" id="KW-1185">Reference proteome</keyword>
<dbReference type="Proteomes" id="UP000694845">
    <property type="component" value="Unplaced"/>
</dbReference>
<evidence type="ECO:0000256" key="6">
    <source>
        <dbReference type="ARBA" id="ARBA00022826"/>
    </source>
</evidence>
<dbReference type="PANTHER" id="PTHR11003">
    <property type="entry name" value="POTASSIUM CHANNEL, SUBFAMILY K"/>
    <property type="match status" value="1"/>
</dbReference>
<dbReference type="GO" id="GO:0030322">
    <property type="term" value="P:stabilization of membrane potential"/>
    <property type="evidence" value="ECO:0007669"/>
    <property type="project" value="TreeGrafter"/>
</dbReference>
<dbReference type="KEGG" id="aplc:110973846"/>
<proteinExistence type="inferred from homology"/>
<dbReference type="InterPro" id="IPR003280">
    <property type="entry name" value="2pore_dom_K_chnl"/>
</dbReference>
<protein>
    <submittedName>
        <fullName evidence="18">TWiK family of potassium channels protein 7-like</fullName>
    </submittedName>
</protein>
<evidence type="ECO:0000256" key="3">
    <source>
        <dbReference type="ARBA" id="ARBA00022448"/>
    </source>
</evidence>
<evidence type="ECO:0000256" key="8">
    <source>
        <dbReference type="ARBA" id="ARBA00022989"/>
    </source>
</evidence>
<dbReference type="PRINTS" id="PR01333">
    <property type="entry name" value="2POREKCHANEL"/>
</dbReference>
<evidence type="ECO:0000256" key="4">
    <source>
        <dbReference type="ARBA" id="ARBA00022538"/>
    </source>
</evidence>
<evidence type="ECO:0000256" key="10">
    <source>
        <dbReference type="ARBA" id="ARBA00023136"/>
    </source>
</evidence>
<keyword evidence="4" id="KW-0633">Potassium transport</keyword>
<comment type="subcellular location">
    <subcellularLocation>
        <location evidence="1">Membrane</location>
        <topology evidence="1">Multi-pass membrane protein</topology>
    </subcellularLocation>
</comment>
<keyword evidence="13" id="KW-0175">Coiled coil</keyword>
<evidence type="ECO:0000256" key="12">
    <source>
        <dbReference type="RuleBase" id="RU003857"/>
    </source>
</evidence>
<dbReference type="OrthoDB" id="297496at2759"/>
<accession>A0A8B7XIR4</accession>
<keyword evidence="8 15" id="KW-1133">Transmembrane helix</keyword>
<dbReference type="GeneID" id="110973846"/>
<feature type="compositionally biased region" description="Basic and acidic residues" evidence="14">
    <location>
        <begin position="232"/>
        <end position="243"/>
    </location>
</feature>
<dbReference type="Gene3D" id="1.10.287.70">
    <property type="match status" value="1"/>
</dbReference>
<dbReference type="InterPro" id="IPR013099">
    <property type="entry name" value="K_chnl_dom"/>
</dbReference>
<dbReference type="RefSeq" id="XP_022080689.1">
    <property type="nucleotide sequence ID" value="XM_022224997.1"/>
</dbReference>
<feature type="domain" description="Potassium channel" evidence="16">
    <location>
        <begin position="279"/>
        <end position="355"/>
    </location>
</feature>
<evidence type="ECO:0000256" key="14">
    <source>
        <dbReference type="SAM" id="MobiDB-lite"/>
    </source>
</evidence>
<dbReference type="PANTHER" id="PTHR11003:SF330">
    <property type="entry name" value="POTASSIUM CHANNEL DOMAIN-CONTAINING PROTEIN"/>
    <property type="match status" value="1"/>
</dbReference>